<dbReference type="NCBIfam" id="TIGR01733">
    <property type="entry name" value="AA-adenyl-dom"/>
    <property type="match status" value="5"/>
</dbReference>
<dbReference type="GO" id="GO:0072330">
    <property type="term" value="P:monocarboxylic acid biosynthetic process"/>
    <property type="evidence" value="ECO:0007669"/>
    <property type="project" value="UniProtKB-ARBA"/>
</dbReference>
<feature type="domain" description="Carrier" evidence="6">
    <location>
        <begin position="5303"/>
        <end position="5378"/>
    </location>
</feature>
<dbReference type="CDD" id="cd19544">
    <property type="entry name" value="E-C_NRPS"/>
    <property type="match status" value="2"/>
</dbReference>
<dbReference type="CDD" id="cd05930">
    <property type="entry name" value="A_NRPS"/>
    <property type="match status" value="2"/>
</dbReference>
<dbReference type="FunFam" id="1.10.1200.10:FF:000005">
    <property type="entry name" value="Nonribosomal peptide synthetase 1"/>
    <property type="match status" value="1"/>
</dbReference>
<dbReference type="PANTHER" id="PTHR45527">
    <property type="entry name" value="NONRIBOSOMAL PEPTIDE SYNTHETASE"/>
    <property type="match status" value="1"/>
</dbReference>
<protein>
    <submittedName>
        <fullName evidence="7">Amino acid adenylation domain-containing protein</fullName>
    </submittedName>
</protein>
<dbReference type="Pfam" id="PF00501">
    <property type="entry name" value="AMP-binding"/>
    <property type="match status" value="5"/>
</dbReference>
<evidence type="ECO:0000256" key="3">
    <source>
        <dbReference type="ARBA" id="ARBA00022450"/>
    </source>
</evidence>
<dbReference type="PROSITE" id="PS50075">
    <property type="entry name" value="CARRIER"/>
    <property type="match status" value="5"/>
</dbReference>
<dbReference type="Gene3D" id="1.10.1200.10">
    <property type="entry name" value="ACP-like"/>
    <property type="match status" value="3"/>
</dbReference>
<proteinExistence type="inferred from homology"/>
<dbReference type="Pfam" id="PF13193">
    <property type="entry name" value="AMP-binding_C"/>
    <property type="match status" value="5"/>
</dbReference>
<dbReference type="InterPro" id="IPR025110">
    <property type="entry name" value="AMP-bd_C"/>
</dbReference>
<evidence type="ECO:0000313" key="7">
    <source>
        <dbReference type="EMBL" id="MBO2455157.1"/>
    </source>
</evidence>
<dbReference type="Gene3D" id="3.40.50.980">
    <property type="match status" value="6"/>
</dbReference>
<dbReference type="InterPro" id="IPR042099">
    <property type="entry name" value="ANL_N_sf"/>
</dbReference>
<feature type="compositionally biased region" description="Basic and acidic residues" evidence="5">
    <location>
        <begin position="457"/>
        <end position="468"/>
    </location>
</feature>
<dbReference type="GO" id="GO:0043041">
    <property type="term" value="P:amino acid activation for nonribosomal peptide biosynthetic process"/>
    <property type="evidence" value="ECO:0007669"/>
    <property type="project" value="TreeGrafter"/>
</dbReference>
<feature type="domain" description="Carrier" evidence="6">
    <location>
        <begin position="3122"/>
        <end position="3197"/>
    </location>
</feature>
<evidence type="ECO:0000256" key="4">
    <source>
        <dbReference type="ARBA" id="ARBA00022553"/>
    </source>
</evidence>
<dbReference type="Gene3D" id="2.30.38.10">
    <property type="entry name" value="Luciferase, Domain 3"/>
    <property type="match status" value="3"/>
</dbReference>
<dbReference type="SUPFAM" id="SSF56801">
    <property type="entry name" value="Acetyl-CoA synthetase-like"/>
    <property type="match status" value="5"/>
</dbReference>
<dbReference type="InterPro" id="IPR023213">
    <property type="entry name" value="CAT-like_dom_sf"/>
</dbReference>
<keyword evidence="8" id="KW-1185">Reference proteome</keyword>
<evidence type="ECO:0000313" key="8">
    <source>
        <dbReference type="Proteomes" id="UP000669179"/>
    </source>
</evidence>
<dbReference type="InterPro" id="IPR001242">
    <property type="entry name" value="Condensation_dom"/>
</dbReference>
<accession>A0A939PLI0</accession>
<evidence type="ECO:0000256" key="1">
    <source>
        <dbReference type="ARBA" id="ARBA00001957"/>
    </source>
</evidence>
<dbReference type="FunFam" id="1.10.1200.10:FF:000016">
    <property type="entry name" value="Non-ribosomal peptide synthase"/>
    <property type="match status" value="2"/>
</dbReference>
<dbReference type="InterPro" id="IPR010071">
    <property type="entry name" value="AA_adenyl_dom"/>
</dbReference>
<dbReference type="GO" id="GO:0031177">
    <property type="term" value="F:phosphopantetheine binding"/>
    <property type="evidence" value="ECO:0007669"/>
    <property type="project" value="InterPro"/>
</dbReference>
<dbReference type="Gene3D" id="3.30.559.30">
    <property type="entry name" value="Nonribosomal peptide synthetase, condensation domain"/>
    <property type="match status" value="5"/>
</dbReference>
<dbReference type="InterPro" id="IPR045851">
    <property type="entry name" value="AMP-bd_C_sf"/>
</dbReference>
<dbReference type="Gene3D" id="3.30.300.30">
    <property type="match status" value="5"/>
</dbReference>
<dbReference type="EMBL" id="JAGEOJ010000033">
    <property type="protein sequence ID" value="MBO2455157.1"/>
    <property type="molecule type" value="Genomic_DNA"/>
</dbReference>
<name>A0A939PLI0_9ACTN</name>
<dbReference type="Gene3D" id="3.40.50.1820">
    <property type="entry name" value="alpha/beta hydrolase"/>
    <property type="match status" value="2"/>
</dbReference>
<dbReference type="InterPro" id="IPR000873">
    <property type="entry name" value="AMP-dep_synth/lig_dom"/>
</dbReference>
<feature type="domain" description="Carrier" evidence="6">
    <location>
        <begin position="999"/>
        <end position="1074"/>
    </location>
</feature>
<evidence type="ECO:0000256" key="5">
    <source>
        <dbReference type="SAM" id="MobiDB-lite"/>
    </source>
</evidence>
<dbReference type="InterPro" id="IPR009081">
    <property type="entry name" value="PP-bd_ACP"/>
</dbReference>
<dbReference type="Gene3D" id="3.30.559.10">
    <property type="entry name" value="Chloramphenicol acetyltransferase-like domain"/>
    <property type="match status" value="5"/>
</dbReference>
<dbReference type="RefSeq" id="WP_208263386.1">
    <property type="nucleotide sequence ID" value="NZ_JAGEOJ010000033.1"/>
</dbReference>
<feature type="region of interest" description="Disordered" evidence="5">
    <location>
        <begin position="5373"/>
        <end position="5393"/>
    </location>
</feature>
<feature type="region of interest" description="Disordered" evidence="5">
    <location>
        <begin position="4196"/>
        <end position="4218"/>
    </location>
</feature>
<feature type="domain" description="Carrier" evidence="6">
    <location>
        <begin position="4213"/>
        <end position="4287"/>
    </location>
</feature>
<dbReference type="GO" id="GO:0005829">
    <property type="term" value="C:cytosol"/>
    <property type="evidence" value="ECO:0007669"/>
    <property type="project" value="TreeGrafter"/>
</dbReference>
<dbReference type="Pfam" id="PF00550">
    <property type="entry name" value="PP-binding"/>
    <property type="match status" value="5"/>
</dbReference>
<sequence>MIPLSHGQRRLWFLSQDDDSGALYNSPVAVRLTGGLDVDALSRALRDVLERHEVLRTTFPAFQGEPEQEIHEPGTLDWRLDVERSAAGELAARFEEIVRRPFDLATDLPIRAVLFDLGDEEFVLVVVVHHIAGDGWSMAPLGRDISLAYAARREGRAPDWAPLPVQYADYALWQRELLGDDGDPESLIGQQIGYWRRQLAGAPEELDLPADRPRPGAPSRLGHSVAFQVPAAVHARLAAVARSTGATPFMVAYGALAALLVKVGAGADIVIGTAVAGRTDSGLDDLVGFFVNTLALRTDLSGDPAFREILARVREAGLEAFAHQDVPFERVVEELAPSRVRGRHPLFQVMLTVQNTGRAALALPGVSASAPPSTGRAAPTAAKFDLDVLVSEVFDANGAPAGLRGTLVGSADRFDRSSVDRLADRLTRMFQAVAEDPEVPLSRIEVTTPSERELVLKDWNRPPADRPRSSSAPDGRSVVDLIDDVASRRPDGVAVSEHGRELSFAELADRSDRLARHLLALGVRPESVVAVVLGRGADLVVAILAVLKAGGTYLPVDPEYPAGRIGRLLSDSRPLAVLADRPSAANLDDVLRGPALVVVDEPEVRAAVSGRPGGPVRDDERGGPLDADRAAYVMYTSGSTGRPKGVVVTHGGLANYLSWAAWTYGMSSGDAAVLHSSISFDLTVTSLFVPLVAGGTVVASRRGGIDGLSGLLRNQGGFGLVKIVPAHLPLLGELLDPSAAAGAAARWVVGGEALPPGTVRDWLSRAPRSVVVNEYGPTETVVGCSAFEVTAADAGDLGEVVPIGRPIANTRVYVLDEHLSPAPVGVVGDLYVAGAQVARGYQNLPGSTASRFVACPFAEPGERMYRTGDRARWSAAGQLMYAGRDDEQIKIRGFRIEPAEVEAELVRLPEVERAHVVAREDAEGNRRLVAYVVLAAPHDVAALAATEAELVSRLASTLPGHLVPARVVTLEEFPLTPNGKLDRAALPEPSTDGSSTERVAEDPLQALLSHQFAEALRLDSFGVDDDFFARGGHSLLAVAVVSKVGALLDVALEIGDLFDHPTVAQMADLVRERQSSGSPGPVVPPPSTRPDRLPLSFAQQRIWFLDQLDGPGSTYLIPVAVRLTGVLDEPALQAAFRDVIDRHEILRTTFPSSGGTPYQEIRTGDGWELGHERVEDGAAGRLTAAVRQLSVAPFDLARDLPIRATLMTTGPDEHILVVVLHHIAADGWSWGPLTRDLTQAYTARRNGRAPDWHALPLQYADHAIRQTARSEAGGTALERDLAYWREALDGVPEELVLPWDRPRPPVAGERGHLVGFSVSADLHERLQEFARAEGATLFMALQTGFGILLSRLGAGCDLPVGTVIAGRNESDLDELVGCFVNTLVLRMDLSGDPTVREALTRVRTTALAAYGHQHVPFERLVEEMAPARSLSRHPLFQVMLSLQNTATGVPLTLPGLRASGLEGGDGPTTVKFDLDLTFTETLDAEGVPQGLRGSLVATDDLFDRASIERLAARLVQVFELMTAAPDQQVGGIDVLAAAERSELVESWSGAGHRVTNAEPVLERFARHVAALPRAVAVREGRTEVSYAELDRRSSQIADDLRAHGVEEEDVVALQLPRGIELVTTLLGVLKAGAAYLPLDPDLPEGRLEAVLRDATPSLVLRTGYVLHGADGRRAAPAGAGAPHPAAAAYIVHTSGSTGRPKGVVVTHAGLANTAAALRRFGVTAGSVVAQFASPGFDNFALEWTLALTTGATLVIVPPDRRLGPELAAFLRTEGVTHASLPPAVVGGLDPVHLPDLRVLEVGGEVCAPEVAARWSRGRTLFNTYGPTETTVDATVWRCPPDDATPVRIGRPIAGARVYVLDGRLTPVPPGVVGDLYVAGTGVARGYLGPTALTAERFVACPWGSGERMYRTGDRVRWTSDGDLLFAGRDDEQVKIRGFRIELGEIRAVLAGHPEVRQAEVVIRDDGLGGTRPVGYVVLAENAGPQVTRGVTDFLAARLPAYMVPAVVELTTFPLTANGKLDTAALPAPDRPEAGPRRAPANPREAAVCQAFATVLRLAEVGPDDNFFVLGGHSLLAVVLIEELASAGLRVPVRALFESPTPSRLAAVAAATDLGRLGGASGSVPQGTTELRPEMVPLAGLSAAELDTIAKGVEGGAANVADVYPLTPLQEGMLFHHLLAPGQDDAYVGQTVVELDSRERLEAFLDALRQVIARHDSCRSAIVWKELREPVQVVLRVADLPVIDVPVEPGTSDPAGDLAALTGFAMDLARAPLMDVHTAALGDGRWLALIRLHHILLDHAGIEVLLAEIREILAGRSDHLPEPLPFRDVVARIRSADPALRAAHERFFADLLGDFEEPTTPYGVQDVRGDGADAVRAHQELPGDLADRLRKAARDLAVSPATLWHVAWSRVLATLSGRRDVVFGTVLLGRMDAGPGAERALGLLMNTLPVRARLDGTDLLRTIDGMRRQLAALVEHEHAPLTLAQQASGVAPELPLFTSVLNYRFGSAPLDGDAPDPPAGLRTVLVRERTNYPLVVSIDDEEGGFAISVDAVPPVPARDVADLTVNAVASLIDALEAAQRTGRSRPPAFLDVLGGERRVLDRWNDTAQESPFRSVIEQFDAVVAAAPDAPAVVFEGRTLSFGELDARARRLAARLTLELDGAEPVVAVLLPPGLDLVIGLLAVLRAGAAYLPIEPEFPPHRIRVLIDDIGPCAVVTTDALASLGGDSPVVLVEETAPASAEPAPRPLRPAGAAYVMHTSGSTGTPKGVVITHAALTNHLGWIRDWCPIAPGDRVVFKAPPVFDVSILELFAPLTTGATVVVARPGGHLDAQYLAELVQEQEVNVLFFVPTLLEAFLDEPSAAGCSSLRHVLSGGETLSPALVDRFEATFGDHVALTNLYGPTEVTVDATAWRLDPGREPGTRNAVPIGRPVTNTRAFVLDELLSPVPAGVVGDLYLSGVQVARGYSGRPGLTARRFVACPFAAGQAAPGERMYATGDRAHWTPDGELVFTGREDDQQKLRGYRIEPAEIEAVLTAHALVERVAVVLRKDDPEGPRLVAYVVASSAAGEILPEELRALAAARLPRAWVPSVVIVLEAMPLTVGGKLDRRALPVPAVAVSQRAHGPQDTLEGVVAQLFAEVLRRPEVGVDDDFFALGGHSLLATRLLSRVRTVLHAEPALRVLFEAPTVRGFARRLGESTGEAATRPALTRGRYPGPAPMSSGQRRLWFLDRLDGPGTAYTIPLVVSLDGPLDGEALATAFRDVLVRHEVLRTLPLVVDGEPHQNVVRPEQLDVPFEAVSLEDVPDSERREALNSAVHRAAGHVFDLATDLPVRAWLLRATEEEHVLVVVVHHLAADGWSLSPLGRDLSRAYVARAGGRAPEWTPLPVQYADYAVWQAQVLGDGDDDPTGQLAFWRRRLAGVPPELDLPADRPRPALESHRGHAVPVTVPADLHRRLRAIALAEGVTVFMVLQAAFAALLTRLGAGTDILIGTPVAGRTDEQLDDLVGFFVNTLTLRTDLSGEPDFRELLRRVRETDLGAHAHQDIPFERLVEELAPERSLARHPLFQVVLTLQNVEPALLDFPGVAVAGVPLAEGLPVTARFDLEMALGETTADDGGPAGIRGTLIGSADLFEPPTVADLAGRFVRLLAAAIDEPGRPLGRLDVLAPGEREVMLAAGGAGPAPAHRTTTLADRFQEQADQAPEAVAVLDGSRLLTYGDLDLRANRLARRLVRTGVGPDAPVAVVMERGAELIVALLAVLKAGGHYVPLDAAYPADRIDYVLADVAPATVLADQACASHLAGTRAGSLPMIVVDEPDTVAGLAAEDGSPIGDSERLAPLRPDHLAYVIHTSGSTGRPKGVAITHRNVISLLEAGREAFALGPADTWSWFHSYAFDFSVWELWGALLHGARVSVVPYVVSRSPENFVEQLVRDQVTVLSQTPSAFSQLAAELGPEISRASLRLVIFGGEALDRSHLEAWPVLADGVAPRLVNMYGITETTVHVTRWDVDAERVRSGEPPGIGPGLPGTRVLVLDGALQPVPAGGTGDIYVVGPGLARGYVGRPELTAERFVACPFPDPDGKPGGRMYRSGDRGRWTADGRLLYRGREDDQVKIRGFRIEPGEIQAVLAAHPAVAEAAVVVREDVPGDRRLTGYVVPADGAGAELDEALRRHTAGRLPAHMVPTAFVALDQLPLTAHGKLDRAALPAPRTGPAPSGRGPADAREEAIAQSFADVLGRPSVGVDEDFFALGGHSMLAVTLVERLRAQGVSLSVRALFETPTVAGLAASSGHATLPVPPNRIPDGAVRLTPDMLPLVDLTPEELDRIAARIPGGAPNVADLYPLAPLQEGILFHHLLADGAGPDAYLTPFLLGFDSRTRLDAFLAALQQVVDRHDICRTAVLWEEADEPVQVVLRQAPLPITEVPPANSDVPGADPRARLRAVAGGWMDVTRAPLIDVHVTADGHESWLALVRLHHLALDHTGMDVLLDEIRSILAGRHGDLPAPLPFRDFVVQARGTEERTAGHAAYFAELLGDVDEPTAPYGLLDVRGDGSDARTADRSLDLDLSARLRAVSKAAGASPATVLHVAWARTLSALSGQPDVVFGTVLFGRMDGGAGADRVLGLFMNTLPVRFRIDQDDVLTSVARMRSHLAALLEHEHTPLSAALGAGRLPADVPLFTTLFNARHSPPTGSAASGTETAGEPLAGVRTLDVHERTNYPISVSVDDAGPSGGFGCTVDAVAPADPDLIARMFITTVAAIVTALEKAVTQPETATALRDVAVVSSGERDRLLCLGSGSPPDSAAPPVLSLVADAVATAPGAPAVSGPARSLTYGELAVEAGRVARLLTTRGIGTDAIVGVALDRGPDLIATLLGILAAGAAYLPIDPDHPSARLGFVLDDARPVMVLTSTARLPALSGPAGGRVPLVAIDEPGTLPDGEAGAGLPVAACPDASAAYIVYTSGSTGTPKAVVVTQAGLANTVSGLSRFGAGPGSRVAQFASATFDNFALEWTLALTSGAELVVVPPDARAGEDLVAVLTDHAVTHASLPPAVVADLEPGALPAGLVLEVGGEACPPAVAARWSEDRTLFNTYGPTETTVDATVWRCEPGARVVAIGRPITGVRAFVLDSRLGLVPPGVEGDLYLAGRGLARGYLNRPGLTAGRFVACPWASGERMYRTGDRARWSGDEQLVFAGRSDDQVQIRGHRIEPGEIAEALTRHPQVDQAAVIARADPLGDQQLVGYVVPGPAADVDEQAAAELVRELRAHLTALLPAYLVPPAVVVLPGLPLTPNGKLDRAALPVPAATGAGGGRAPSGPDESALAEIFAEVLGLDRVGADEDFFALGGHSLLATRLIARVRGRLGRDVTLRALFDAPTVEELAKQLGGPARARPALRRIDRKEDE</sequence>
<dbReference type="SUPFAM" id="SSF47336">
    <property type="entry name" value="ACP-like"/>
    <property type="match status" value="5"/>
</dbReference>
<gene>
    <name evidence="7" type="ORF">J4573_49285</name>
</gene>
<dbReference type="Gene3D" id="3.40.50.12780">
    <property type="entry name" value="N-terminal domain of ligase-like"/>
    <property type="match status" value="2"/>
</dbReference>
<reference evidence="7" key="1">
    <citation type="submission" date="2021-03" db="EMBL/GenBank/DDBJ databases">
        <authorList>
            <person name="Kanchanasin P."/>
            <person name="Saeng-In P."/>
            <person name="Phongsopitanun W."/>
            <person name="Yuki M."/>
            <person name="Kudo T."/>
            <person name="Ohkuma M."/>
            <person name="Tanasupawat S."/>
        </authorList>
    </citation>
    <scope>NUCLEOTIDE SEQUENCE</scope>
    <source>
        <strain evidence="7">GKU 128</strain>
    </source>
</reference>
<dbReference type="InterPro" id="IPR020806">
    <property type="entry name" value="PKS_PP-bd"/>
</dbReference>
<dbReference type="NCBIfam" id="NF003417">
    <property type="entry name" value="PRK04813.1"/>
    <property type="match status" value="5"/>
</dbReference>
<dbReference type="Proteomes" id="UP000669179">
    <property type="component" value="Unassembled WGS sequence"/>
</dbReference>
<feature type="domain" description="Carrier" evidence="6">
    <location>
        <begin position="2038"/>
        <end position="2112"/>
    </location>
</feature>
<keyword evidence="4" id="KW-0597">Phosphoprotein</keyword>
<dbReference type="CDD" id="cd19540">
    <property type="entry name" value="LCL_NRPS-like"/>
    <property type="match status" value="3"/>
</dbReference>
<dbReference type="GO" id="GO:0008610">
    <property type="term" value="P:lipid biosynthetic process"/>
    <property type="evidence" value="ECO:0007669"/>
    <property type="project" value="UniProtKB-ARBA"/>
</dbReference>
<dbReference type="GO" id="GO:0044550">
    <property type="term" value="P:secondary metabolite biosynthetic process"/>
    <property type="evidence" value="ECO:0007669"/>
    <property type="project" value="UniProtKB-ARBA"/>
</dbReference>
<feature type="region of interest" description="Disordered" evidence="5">
    <location>
        <begin position="1072"/>
        <end position="1091"/>
    </location>
</feature>
<dbReference type="FunFam" id="3.30.300.30:FF:000010">
    <property type="entry name" value="Enterobactin synthetase component F"/>
    <property type="match status" value="1"/>
</dbReference>
<dbReference type="InterPro" id="IPR036736">
    <property type="entry name" value="ACP-like_sf"/>
</dbReference>
<dbReference type="FunFam" id="3.40.50.12780:FF:000012">
    <property type="entry name" value="Non-ribosomal peptide synthetase"/>
    <property type="match status" value="2"/>
</dbReference>
<feature type="region of interest" description="Disordered" evidence="5">
    <location>
        <begin position="457"/>
        <end position="476"/>
    </location>
</feature>
<evidence type="ECO:0000256" key="2">
    <source>
        <dbReference type="ARBA" id="ARBA00006432"/>
    </source>
</evidence>
<dbReference type="Pfam" id="PF00668">
    <property type="entry name" value="Condensation"/>
    <property type="match status" value="5"/>
</dbReference>
<dbReference type="InterPro" id="IPR006162">
    <property type="entry name" value="Ppantetheine_attach_site"/>
</dbReference>
<dbReference type="SUPFAM" id="SSF52777">
    <property type="entry name" value="CoA-dependent acyltransferases"/>
    <property type="match status" value="10"/>
</dbReference>
<comment type="cofactor">
    <cofactor evidence="1">
        <name>pantetheine 4'-phosphate</name>
        <dbReference type="ChEBI" id="CHEBI:47942"/>
    </cofactor>
</comment>
<dbReference type="InterPro" id="IPR020845">
    <property type="entry name" value="AMP-binding_CS"/>
</dbReference>
<keyword evidence="3" id="KW-0596">Phosphopantetheine</keyword>
<organism evidence="7 8">
    <name type="scientific">Actinomadura barringtoniae</name>
    <dbReference type="NCBI Taxonomy" id="1427535"/>
    <lineage>
        <taxon>Bacteria</taxon>
        <taxon>Bacillati</taxon>
        <taxon>Actinomycetota</taxon>
        <taxon>Actinomycetes</taxon>
        <taxon>Streptosporangiales</taxon>
        <taxon>Thermomonosporaceae</taxon>
        <taxon>Actinomadura</taxon>
    </lineage>
</organism>
<dbReference type="PROSITE" id="PS00455">
    <property type="entry name" value="AMP_BINDING"/>
    <property type="match status" value="5"/>
</dbReference>
<dbReference type="InterPro" id="IPR029058">
    <property type="entry name" value="AB_hydrolase_fold"/>
</dbReference>
<dbReference type="PANTHER" id="PTHR45527:SF1">
    <property type="entry name" value="FATTY ACID SYNTHASE"/>
    <property type="match status" value="1"/>
</dbReference>
<dbReference type="GO" id="GO:0003824">
    <property type="term" value="F:catalytic activity"/>
    <property type="evidence" value="ECO:0007669"/>
    <property type="project" value="InterPro"/>
</dbReference>
<dbReference type="FunFam" id="3.40.50.980:FF:000001">
    <property type="entry name" value="Non-ribosomal peptide synthetase"/>
    <property type="match status" value="2"/>
</dbReference>
<comment type="caution">
    <text evidence="7">The sequence shown here is derived from an EMBL/GenBank/DDBJ whole genome shotgun (WGS) entry which is preliminary data.</text>
</comment>
<dbReference type="SMART" id="SM00823">
    <property type="entry name" value="PKS_PP"/>
    <property type="match status" value="5"/>
</dbReference>
<comment type="similarity">
    <text evidence="2">Belongs to the ATP-dependent AMP-binding enzyme family.</text>
</comment>
<dbReference type="PROSITE" id="PS00012">
    <property type="entry name" value="PHOSPHOPANTETHEINE"/>
    <property type="match status" value="3"/>
</dbReference>
<evidence type="ECO:0000259" key="6">
    <source>
        <dbReference type="PROSITE" id="PS50075"/>
    </source>
</evidence>
<dbReference type="FunFam" id="2.30.38.10:FF:000001">
    <property type="entry name" value="Non-ribosomal peptide synthetase PvdI"/>
    <property type="match status" value="1"/>
</dbReference>